<sequence length="99" mass="10777">HPPPYGSGLDEAPELTEDLRPTHAGRALIPVGSHAVLHVIEKYQPLLGLHGHIHEGKGTRKYKRTLCINPGSMYEQGILHGAVIELKPKKVGTYILTTG</sequence>
<dbReference type="PANTHER" id="PTHR37523:SF1">
    <property type="entry name" value="CALCINEURIN-LIKE PHOSPHOESTERASE DOMAIN-CONTAINING PROTEIN"/>
    <property type="match status" value="1"/>
</dbReference>
<comment type="caution">
    <text evidence="1">The sequence shown here is derived from an EMBL/GenBank/DDBJ whole genome shotgun (WGS) entry which is preliminary data.</text>
</comment>
<dbReference type="AlphaFoldDB" id="X0XS47"/>
<protein>
    <recommendedName>
        <fullName evidence="2">Calcineurin-like phosphoesterase domain-containing protein</fullName>
    </recommendedName>
</protein>
<feature type="non-terminal residue" evidence="1">
    <location>
        <position position="1"/>
    </location>
</feature>
<dbReference type="PANTHER" id="PTHR37523">
    <property type="entry name" value="METALLOPHOSPHOESTERASE"/>
    <property type="match status" value="1"/>
</dbReference>
<evidence type="ECO:0000313" key="1">
    <source>
        <dbReference type="EMBL" id="GAG27716.1"/>
    </source>
</evidence>
<dbReference type="SUPFAM" id="SSF56300">
    <property type="entry name" value="Metallo-dependent phosphatases"/>
    <property type="match status" value="1"/>
</dbReference>
<accession>X0XS47</accession>
<dbReference type="Gene3D" id="3.60.21.10">
    <property type="match status" value="1"/>
</dbReference>
<evidence type="ECO:0008006" key="2">
    <source>
        <dbReference type="Google" id="ProtNLM"/>
    </source>
</evidence>
<dbReference type="InterPro" id="IPR029052">
    <property type="entry name" value="Metallo-depent_PP-like"/>
</dbReference>
<reference evidence="1" key="1">
    <citation type="journal article" date="2014" name="Front. Microbiol.">
        <title>High frequency of phylogenetically diverse reductive dehalogenase-homologous genes in deep subseafloor sedimentary metagenomes.</title>
        <authorList>
            <person name="Kawai M."/>
            <person name="Futagami T."/>
            <person name="Toyoda A."/>
            <person name="Takaki Y."/>
            <person name="Nishi S."/>
            <person name="Hori S."/>
            <person name="Arai W."/>
            <person name="Tsubouchi T."/>
            <person name="Morono Y."/>
            <person name="Uchiyama I."/>
            <person name="Ito T."/>
            <person name="Fujiyama A."/>
            <person name="Inagaki F."/>
            <person name="Takami H."/>
        </authorList>
    </citation>
    <scope>NUCLEOTIDE SEQUENCE</scope>
    <source>
        <strain evidence="1">Expedition CK06-06</strain>
    </source>
</reference>
<proteinExistence type="predicted"/>
<dbReference type="EMBL" id="BARS01031061">
    <property type="protein sequence ID" value="GAG27716.1"/>
    <property type="molecule type" value="Genomic_DNA"/>
</dbReference>
<name>X0XS47_9ZZZZ</name>
<organism evidence="1">
    <name type="scientific">marine sediment metagenome</name>
    <dbReference type="NCBI Taxonomy" id="412755"/>
    <lineage>
        <taxon>unclassified sequences</taxon>
        <taxon>metagenomes</taxon>
        <taxon>ecological metagenomes</taxon>
    </lineage>
</organism>
<gene>
    <name evidence="1" type="ORF">S01H1_48369</name>
</gene>